<dbReference type="InterPro" id="IPR025324">
    <property type="entry name" value="DUF4230"/>
</dbReference>
<accession>K2PQX4</accession>
<dbReference type="eggNOG" id="ENOG502Z8F4">
    <property type="taxonomic scope" value="Bacteria"/>
</dbReference>
<dbReference type="Proteomes" id="UP000007364">
    <property type="component" value="Unassembled WGS sequence"/>
</dbReference>
<evidence type="ECO:0000313" key="2">
    <source>
        <dbReference type="Proteomes" id="UP000007364"/>
    </source>
</evidence>
<dbReference type="Pfam" id="PF14014">
    <property type="entry name" value="DUF4230"/>
    <property type="match status" value="1"/>
</dbReference>
<sequence length="206" mass="23999">MRKVLFGICITLFLLWMFQLYKSYQERLEYLKQSTALIQKQVNNVSKLVVTEGHFSQVFNYEQSEKIFANLLTTKKRALVVVNAEVSVAYDLSKVTFEVDQENRTLYITKIPEAEVKISPDIEYYNTSGDYLNPFDAQDINKIKREVTAEIAKKVDESGLKENAQNRLLTEMSKFYVLTNSLGWTLVYNQTPVTTDQYLERLDFKD</sequence>
<dbReference type="EMBL" id="AMSG01000040">
    <property type="protein sequence ID" value="EKF53919.1"/>
    <property type="molecule type" value="Genomic_DNA"/>
</dbReference>
<evidence type="ECO:0008006" key="3">
    <source>
        <dbReference type="Google" id="ProtNLM"/>
    </source>
</evidence>
<comment type="caution">
    <text evidence="1">The sequence shown here is derived from an EMBL/GenBank/DDBJ whole genome shotgun (WGS) entry which is preliminary data.</text>
</comment>
<dbReference type="AlphaFoldDB" id="K2PQX4"/>
<gene>
    <name evidence="1" type="ORF">I215_15075</name>
</gene>
<reference evidence="1 2" key="1">
    <citation type="journal article" date="2012" name="J. Bacteriol.">
        <title>Genome Sequence of Galbibacter marinum Type Strain ck-I2-15.</title>
        <authorList>
            <person name="Lai Q."/>
            <person name="Li C."/>
            <person name="Shao Z."/>
        </authorList>
    </citation>
    <scope>NUCLEOTIDE SEQUENCE [LARGE SCALE GENOMIC DNA]</scope>
    <source>
        <strain evidence="2">ck-I2-15</strain>
    </source>
</reference>
<protein>
    <recommendedName>
        <fullName evidence="3">DUF4230 domain-containing protein</fullName>
    </recommendedName>
</protein>
<dbReference type="OrthoDB" id="5700441at2"/>
<dbReference type="STRING" id="555500.I215_15075"/>
<dbReference type="RefSeq" id="WP_008992837.1">
    <property type="nucleotide sequence ID" value="NZ_AMSG01000040.1"/>
</dbReference>
<organism evidence="1 2">
    <name type="scientific">Galbibacter marinus</name>
    <dbReference type="NCBI Taxonomy" id="555500"/>
    <lineage>
        <taxon>Bacteria</taxon>
        <taxon>Pseudomonadati</taxon>
        <taxon>Bacteroidota</taxon>
        <taxon>Flavobacteriia</taxon>
        <taxon>Flavobacteriales</taxon>
        <taxon>Flavobacteriaceae</taxon>
        <taxon>Galbibacter</taxon>
    </lineage>
</organism>
<keyword evidence="2" id="KW-1185">Reference proteome</keyword>
<dbReference type="PATRIC" id="fig|555500.3.peg.3100"/>
<proteinExistence type="predicted"/>
<name>K2PQX4_9FLAO</name>
<evidence type="ECO:0000313" key="1">
    <source>
        <dbReference type="EMBL" id="EKF53919.1"/>
    </source>
</evidence>